<dbReference type="EMBL" id="SBIW01000027">
    <property type="protein sequence ID" value="RWY47329.1"/>
    <property type="molecule type" value="Genomic_DNA"/>
</dbReference>
<feature type="transmembrane region" description="Helical" evidence="1">
    <location>
        <begin position="46"/>
        <end position="67"/>
    </location>
</feature>
<dbReference type="Proteomes" id="UP000286701">
    <property type="component" value="Unassembled WGS sequence"/>
</dbReference>
<sequence>MTLYKFFLLLHSGFRHIAMVLILMAILQSLVGWFGKKAYTEGNRKINLFALISAHTQLLIGLVLYFISPFVVFAKGTMHDAQARYWTVEHISMMIFAIVLITIGHSKSKKETLPESKHRTIAIFYTLALIVVVVAIMQSKRAFFGMSN</sequence>
<accession>A0A444MHY6</accession>
<dbReference type="RefSeq" id="WP_128536163.1">
    <property type="nucleotide sequence ID" value="NZ_SBIW01000027.1"/>
</dbReference>
<feature type="transmembrane region" description="Helical" evidence="1">
    <location>
        <begin position="87"/>
        <end position="106"/>
    </location>
</feature>
<proteinExistence type="predicted"/>
<evidence type="ECO:0000313" key="3">
    <source>
        <dbReference type="Proteomes" id="UP000286701"/>
    </source>
</evidence>
<evidence type="ECO:0000313" key="2">
    <source>
        <dbReference type="EMBL" id="RWY47329.1"/>
    </source>
</evidence>
<dbReference type="AlphaFoldDB" id="A0A444MHY6"/>
<name>A0A444MHY6_9SPHI</name>
<feature type="transmembrane region" description="Helical" evidence="1">
    <location>
        <begin position="13"/>
        <end position="34"/>
    </location>
</feature>
<organism evidence="2 3">
    <name type="scientific">Mucilaginibacter gilvus</name>
    <dbReference type="NCBI Taxonomy" id="2305909"/>
    <lineage>
        <taxon>Bacteria</taxon>
        <taxon>Pseudomonadati</taxon>
        <taxon>Bacteroidota</taxon>
        <taxon>Sphingobacteriia</taxon>
        <taxon>Sphingobacteriales</taxon>
        <taxon>Sphingobacteriaceae</taxon>
        <taxon>Mucilaginibacter</taxon>
    </lineage>
</organism>
<protein>
    <submittedName>
        <fullName evidence="2">Cytochrome B</fullName>
    </submittedName>
</protein>
<comment type="caution">
    <text evidence="2">The sequence shown here is derived from an EMBL/GenBank/DDBJ whole genome shotgun (WGS) entry which is preliminary data.</text>
</comment>
<keyword evidence="3" id="KW-1185">Reference proteome</keyword>
<keyword evidence="1" id="KW-0472">Membrane</keyword>
<gene>
    <name evidence="2" type="ORF">EPL05_22070</name>
</gene>
<keyword evidence="1" id="KW-1133">Transmembrane helix</keyword>
<keyword evidence="1" id="KW-0812">Transmembrane</keyword>
<dbReference type="OrthoDB" id="329514at2"/>
<evidence type="ECO:0000256" key="1">
    <source>
        <dbReference type="SAM" id="Phobius"/>
    </source>
</evidence>
<reference evidence="2 3" key="1">
    <citation type="submission" date="2019-01" db="EMBL/GenBank/DDBJ databases">
        <title>Mucilaginibacter antarcticum sp. nov., isolated from antarctic soil.</title>
        <authorList>
            <person name="Yan Y.-Q."/>
            <person name="Du Z.-J."/>
        </authorList>
    </citation>
    <scope>NUCLEOTIDE SEQUENCE [LARGE SCALE GENOMIC DNA]</scope>
    <source>
        <strain evidence="2 3">F01003</strain>
    </source>
</reference>
<feature type="transmembrane region" description="Helical" evidence="1">
    <location>
        <begin position="118"/>
        <end position="138"/>
    </location>
</feature>